<dbReference type="Pfam" id="PF08281">
    <property type="entry name" value="Sigma70_r4_2"/>
    <property type="match status" value="1"/>
</dbReference>
<protein>
    <submittedName>
        <fullName evidence="7">Sigma-70 family RNA polymerase sigma factor</fullName>
    </submittedName>
</protein>
<keyword evidence="3" id="KW-0731">Sigma factor</keyword>
<dbReference type="Gene3D" id="1.10.1740.10">
    <property type="match status" value="1"/>
</dbReference>
<dbReference type="RefSeq" id="WP_135326334.1">
    <property type="nucleotide sequence ID" value="NZ_SRJC01000001.1"/>
</dbReference>
<keyword evidence="4" id="KW-0804">Transcription</keyword>
<dbReference type="Gene3D" id="1.10.10.10">
    <property type="entry name" value="Winged helix-like DNA-binding domain superfamily/Winged helix DNA-binding domain"/>
    <property type="match status" value="1"/>
</dbReference>
<evidence type="ECO:0000256" key="2">
    <source>
        <dbReference type="ARBA" id="ARBA00023015"/>
    </source>
</evidence>
<evidence type="ECO:0000259" key="6">
    <source>
        <dbReference type="Pfam" id="PF08281"/>
    </source>
</evidence>
<feature type="domain" description="RNA polymerase sigma factor 70 region 4 type 2" evidence="6">
    <location>
        <begin position="119"/>
        <end position="168"/>
    </location>
</feature>
<comment type="similarity">
    <text evidence="1">Belongs to the sigma-70 factor family. ECF subfamily.</text>
</comment>
<dbReference type="Proteomes" id="UP000297982">
    <property type="component" value="Unassembled WGS sequence"/>
</dbReference>
<dbReference type="InterPro" id="IPR013249">
    <property type="entry name" value="RNA_pol_sigma70_r4_t2"/>
</dbReference>
<reference evidence="7 8" key="1">
    <citation type="journal article" date="2003" name="Int. J. Syst. Evol. Microbiol.">
        <title>Halobacillus salinus sp. nov., isolated from a salt lake on the coast of the East Sea in Korea.</title>
        <authorList>
            <person name="Yoon J.H."/>
            <person name="Kang K.H."/>
            <person name="Park Y.H."/>
        </authorList>
    </citation>
    <scope>NUCLEOTIDE SEQUENCE [LARGE SCALE GENOMIC DNA]</scope>
    <source>
        <strain evidence="7 8">HSL-3</strain>
    </source>
</reference>
<dbReference type="GO" id="GO:0016987">
    <property type="term" value="F:sigma factor activity"/>
    <property type="evidence" value="ECO:0007669"/>
    <property type="project" value="UniProtKB-KW"/>
</dbReference>
<dbReference type="EMBL" id="SRJC01000001">
    <property type="protein sequence ID" value="TGB03606.1"/>
    <property type="molecule type" value="Genomic_DNA"/>
</dbReference>
<evidence type="ECO:0000313" key="7">
    <source>
        <dbReference type="EMBL" id="TGB03606.1"/>
    </source>
</evidence>
<dbReference type="AlphaFoldDB" id="A0A4Z0H2H3"/>
<dbReference type="NCBIfam" id="TIGR02937">
    <property type="entry name" value="sigma70-ECF"/>
    <property type="match status" value="1"/>
</dbReference>
<evidence type="ECO:0000256" key="3">
    <source>
        <dbReference type="ARBA" id="ARBA00023082"/>
    </source>
</evidence>
<dbReference type="SUPFAM" id="SSF88659">
    <property type="entry name" value="Sigma3 and sigma4 domains of RNA polymerase sigma factors"/>
    <property type="match status" value="1"/>
</dbReference>
<dbReference type="InterPro" id="IPR039425">
    <property type="entry name" value="RNA_pol_sigma-70-like"/>
</dbReference>
<feature type="domain" description="RNA polymerase sigma-70 region 2" evidence="5">
    <location>
        <begin position="23"/>
        <end position="85"/>
    </location>
</feature>
<evidence type="ECO:0000256" key="4">
    <source>
        <dbReference type="ARBA" id="ARBA00023163"/>
    </source>
</evidence>
<accession>A0A4Z0H2H3</accession>
<keyword evidence="8" id="KW-1185">Reference proteome</keyword>
<gene>
    <name evidence="7" type="ORF">E4663_00950</name>
</gene>
<dbReference type="InterPro" id="IPR007627">
    <property type="entry name" value="RNA_pol_sigma70_r2"/>
</dbReference>
<dbReference type="PANTHER" id="PTHR43133">
    <property type="entry name" value="RNA POLYMERASE ECF-TYPE SIGMA FACTO"/>
    <property type="match status" value="1"/>
</dbReference>
<dbReference type="SUPFAM" id="SSF88946">
    <property type="entry name" value="Sigma2 domain of RNA polymerase sigma factors"/>
    <property type="match status" value="1"/>
</dbReference>
<dbReference type="CDD" id="cd06171">
    <property type="entry name" value="Sigma70_r4"/>
    <property type="match status" value="1"/>
</dbReference>
<sequence>MEESIEKFMDVEDKEGAIQEIMDAYGQSVLQLVYSYVKNQAVAEDLTQEIFLKCYRNLHKYNGKSKVKTWLWSIAINHSKDYLKSWYNRKVVLSEDKLKRVQNGQLDTEEKVIQDSVDRELVAAIMKLPEKYREVIYLYYYEDSTTREIVKVLKKNENTIKTRLKRAKVILKERLGGDQ</sequence>
<evidence type="ECO:0000313" key="8">
    <source>
        <dbReference type="Proteomes" id="UP000297982"/>
    </source>
</evidence>
<dbReference type="InterPro" id="IPR013324">
    <property type="entry name" value="RNA_pol_sigma_r3/r4-like"/>
</dbReference>
<evidence type="ECO:0000256" key="1">
    <source>
        <dbReference type="ARBA" id="ARBA00010641"/>
    </source>
</evidence>
<name>A0A4Z0H2H3_9BACI</name>
<evidence type="ECO:0000259" key="5">
    <source>
        <dbReference type="Pfam" id="PF04542"/>
    </source>
</evidence>
<dbReference type="Pfam" id="PF04542">
    <property type="entry name" value="Sigma70_r2"/>
    <property type="match status" value="1"/>
</dbReference>
<dbReference type="InterPro" id="IPR013325">
    <property type="entry name" value="RNA_pol_sigma_r2"/>
</dbReference>
<proteinExistence type="inferred from homology"/>
<dbReference type="PANTHER" id="PTHR43133:SF60">
    <property type="entry name" value="RNA POLYMERASE SIGMA FACTOR SIGV"/>
    <property type="match status" value="1"/>
</dbReference>
<dbReference type="GO" id="GO:0006352">
    <property type="term" value="P:DNA-templated transcription initiation"/>
    <property type="evidence" value="ECO:0007669"/>
    <property type="project" value="InterPro"/>
</dbReference>
<dbReference type="GO" id="GO:0003677">
    <property type="term" value="F:DNA binding"/>
    <property type="evidence" value="ECO:0007669"/>
    <property type="project" value="InterPro"/>
</dbReference>
<dbReference type="NCBIfam" id="NF006930">
    <property type="entry name" value="PRK09415.1"/>
    <property type="match status" value="1"/>
</dbReference>
<keyword evidence="2" id="KW-0805">Transcription regulation</keyword>
<organism evidence="7 8">
    <name type="scientific">Halobacillus salinus</name>
    <dbReference type="NCBI Taxonomy" id="192814"/>
    <lineage>
        <taxon>Bacteria</taxon>
        <taxon>Bacillati</taxon>
        <taxon>Bacillota</taxon>
        <taxon>Bacilli</taxon>
        <taxon>Bacillales</taxon>
        <taxon>Bacillaceae</taxon>
        <taxon>Halobacillus</taxon>
    </lineage>
</organism>
<dbReference type="InterPro" id="IPR014284">
    <property type="entry name" value="RNA_pol_sigma-70_dom"/>
</dbReference>
<comment type="caution">
    <text evidence="7">The sequence shown here is derived from an EMBL/GenBank/DDBJ whole genome shotgun (WGS) entry which is preliminary data.</text>
</comment>
<dbReference type="InterPro" id="IPR036388">
    <property type="entry name" value="WH-like_DNA-bd_sf"/>
</dbReference>